<name>A0AA38GG07_TAXCH</name>
<proteinExistence type="predicted"/>
<evidence type="ECO:0000313" key="2">
    <source>
        <dbReference type="Proteomes" id="UP000824469"/>
    </source>
</evidence>
<comment type="caution">
    <text evidence="1">The sequence shown here is derived from an EMBL/GenBank/DDBJ whole genome shotgun (WGS) entry which is preliminary data.</text>
</comment>
<keyword evidence="2" id="KW-1185">Reference proteome</keyword>
<sequence>IKPFMKEAYGEAYAQDKYFGVKFQKLQSQGDEKKGIEDYYLKDRLLYRWGKLYVPKEERLLLMREAHTSKVVGHFGV</sequence>
<gene>
    <name evidence="1" type="ORF">KI387_017195</name>
</gene>
<accession>A0AA38GG07</accession>
<evidence type="ECO:0000313" key="1">
    <source>
        <dbReference type="EMBL" id="KAH9322556.1"/>
    </source>
</evidence>
<dbReference type="EMBL" id="JAHRHJ020000003">
    <property type="protein sequence ID" value="KAH9322556.1"/>
    <property type="molecule type" value="Genomic_DNA"/>
</dbReference>
<reference evidence="1 2" key="1">
    <citation type="journal article" date="2021" name="Nat. Plants">
        <title>The Taxus genome provides insights into paclitaxel biosynthesis.</title>
        <authorList>
            <person name="Xiong X."/>
            <person name="Gou J."/>
            <person name="Liao Q."/>
            <person name="Li Y."/>
            <person name="Zhou Q."/>
            <person name="Bi G."/>
            <person name="Li C."/>
            <person name="Du R."/>
            <person name="Wang X."/>
            <person name="Sun T."/>
            <person name="Guo L."/>
            <person name="Liang H."/>
            <person name="Lu P."/>
            <person name="Wu Y."/>
            <person name="Zhang Z."/>
            <person name="Ro D.K."/>
            <person name="Shang Y."/>
            <person name="Huang S."/>
            <person name="Yan J."/>
        </authorList>
    </citation>
    <scope>NUCLEOTIDE SEQUENCE [LARGE SCALE GENOMIC DNA]</scope>
    <source>
        <strain evidence="1">Ta-2019</strain>
    </source>
</reference>
<dbReference type="AlphaFoldDB" id="A0AA38GG07"/>
<feature type="non-terminal residue" evidence="1">
    <location>
        <position position="1"/>
    </location>
</feature>
<feature type="non-terminal residue" evidence="1">
    <location>
        <position position="77"/>
    </location>
</feature>
<dbReference type="Gene3D" id="1.10.340.70">
    <property type="match status" value="1"/>
</dbReference>
<organism evidence="1 2">
    <name type="scientific">Taxus chinensis</name>
    <name type="common">Chinese yew</name>
    <name type="synonym">Taxus wallichiana var. chinensis</name>
    <dbReference type="NCBI Taxonomy" id="29808"/>
    <lineage>
        <taxon>Eukaryota</taxon>
        <taxon>Viridiplantae</taxon>
        <taxon>Streptophyta</taxon>
        <taxon>Embryophyta</taxon>
        <taxon>Tracheophyta</taxon>
        <taxon>Spermatophyta</taxon>
        <taxon>Pinopsida</taxon>
        <taxon>Pinidae</taxon>
        <taxon>Conifers II</taxon>
        <taxon>Cupressales</taxon>
        <taxon>Taxaceae</taxon>
        <taxon>Taxus</taxon>
    </lineage>
</organism>
<dbReference type="Proteomes" id="UP000824469">
    <property type="component" value="Unassembled WGS sequence"/>
</dbReference>
<protein>
    <submittedName>
        <fullName evidence="1">Uncharacterized protein</fullName>
    </submittedName>
</protein>